<keyword evidence="15" id="KW-1185">Reference proteome</keyword>
<evidence type="ECO:0000259" key="11">
    <source>
        <dbReference type="Pfam" id="PF13089"/>
    </source>
</evidence>
<accession>W6N7G6</accession>
<dbReference type="OrthoDB" id="9761456at2"/>
<organism evidence="14 15">
    <name type="scientific">Clostridium tyrobutyricum DIVETGP</name>
    <dbReference type="NCBI Taxonomy" id="1408889"/>
    <lineage>
        <taxon>Bacteria</taxon>
        <taxon>Bacillati</taxon>
        <taxon>Bacillota</taxon>
        <taxon>Clostridia</taxon>
        <taxon>Eubacteriales</taxon>
        <taxon>Clostridiaceae</taxon>
        <taxon>Clostridium</taxon>
    </lineage>
</organism>
<comment type="caution">
    <text evidence="14">The sequence shown here is derived from an EMBL/GenBank/DDBJ whole genome shotgun (WGS) entry which is preliminary data.</text>
</comment>
<proteinExistence type="inferred from homology"/>
<dbReference type="Pfam" id="PF13090">
    <property type="entry name" value="PP_kinase_C"/>
    <property type="match status" value="1"/>
</dbReference>
<evidence type="ECO:0000256" key="3">
    <source>
        <dbReference type="ARBA" id="ARBA00022723"/>
    </source>
</evidence>
<dbReference type="Proteomes" id="UP000019482">
    <property type="component" value="Unassembled WGS sequence"/>
</dbReference>
<feature type="domain" description="Polyphosphate kinase C-terminal" evidence="12">
    <location>
        <begin position="499"/>
        <end position="670"/>
    </location>
</feature>
<evidence type="ECO:0000256" key="8">
    <source>
        <dbReference type="HAMAP-Rule" id="MF_00347"/>
    </source>
</evidence>
<evidence type="ECO:0000256" key="1">
    <source>
        <dbReference type="ARBA" id="ARBA00022553"/>
    </source>
</evidence>
<dbReference type="NCBIfam" id="NF003920">
    <property type="entry name" value="PRK05443.2-1"/>
    <property type="match status" value="1"/>
</dbReference>
<dbReference type="InterPro" id="IPR036832">
    <property type="entry name" value="PPK_N_dom_sf"/>
</dbReference>
<dbReference type="EMBL" id="CBXI010000023">
    <property type="protein sequence ID" value="CDL91279.1"/>
    <property type="molecule type" value="Genomic_DNA"/>
</dbReference>
<feature type="domain" description="Polyphosphate kinase N-terminal" evidence="11">
    <location>
        <begin position="10"/>
        <end position="115"/>
    </location>
</feature>
<reference evidence="14 15" key="1">
    <citation type="journal article" date="2015" name="Genome Announc.">
        <title>Draft Genome Sequence of Clostridium tyrobutyricum Strain DIVETGP, Isolated from Cow's Milk for Grana Padano Production.</title>
        <authorList>
            <person name="Soggiu A."/>
            <person name="Piras C."/>
            <person name="Gaiarsa S."/>
            <person name="Sassera D."/>
            <person name="Roncada P."/>
            <person name="Bendixen E."/>
            <person name="Brasca M."/>
            <person name="Bonizzi L."/>
        </authorList>
    </citation>
    <scope>NUCLEOTIDE SEQUENCE [LARGE SCALE GENOMIC DNA]</scope>
    <source>
        <strain evidence="14 15">DIVETGP</strain>
    </source>
</reference>
<keyword evidence="1 8" id="KW-0597">Phosphoprotein</keyword>
<comment type="cofactor">
    <cofactor evidence="8">
        <name>Mg(2+)</name>
        <dbReference type="ChEBI" id="CHEBI:18420"/>
    </cofactor>
</comment>
<keyword evidence="7 8" id="KW-0460">Magnesium</keyword>
<dbReference type="InterPro" id="IPR025198">
    <property type="entry name" value="PPK_N_dom"/>
</dbReference>
<evidence type="ECO:0000259" key="13">
    <source>
        <dbReference type="Pfam" id="PF17941"/>
    </source>
</evidence>
<feature type="binding site" evidence="8">
    <location>
        <position position="371"/>
    </location>
    <ligand>
        <name>Mg(2+)</name>
        <dbReference type="ChEBI" id="CHEBI:18420"/>
    </ligand>
</feature>
<keyword evidence="3 8" id="KW-0479">Metal-binding</keyword>
<evidence type="ECO:0000256" key="7">
    <source>
        <dbReference type="ARBA" id="ARBA00022842"/>
    </source>
</evidence>
<evidence type="ECO:0000259" key="10">
    <source>
        <dbReference type="Pfam" id="PF02503"/>
    </source>
</evidence>
<dbReference type="GO" id="GO:0006799">
    <property type="term" value="P:polyphosphate biosynthetic process"/>
    <property type="evidence" value="ECO:0007669"/>
    <property type="project" value="UniProtKB-UniRule"/>
</dbReference>
<dbReference type="Gene3D" id="3.30.870.10">
    <property type="entry name" value="Endonuclease Chain A"/>
    <property type="match status" value="2"/>
</dbReference>
<dbReference type="HAMAP" id="MF_00347">
    <property type="entry name" value="Polyphosphate_kinase"/>
    <property type="match status" value="1"/>
</dbReference>
<dbReference type="GO" id="GO:0008976">
    <property type="term" value="F:polyphosphate kinase activity"/>
    <property type="evidence" value="ECO:0007669"/>
    <property type="project" value="UniProtKB-UniRule"/>
</dbReference>
<dbReference type="RefSeq" id="WP_017894664.1">
    <property type="nucleotide sequence ID" value="NZ_CBXI010000023.1"/>
</dbReference>
<feature type="binding site" evidence="8">
    <location>
        <position position="588"/>
    </location>
    <ligand>
        <name>ATP</name>
        <dbReference type="ChEBI" id="CHEBI:30616"/>
    </ligand>
</feature>
<comment type="similarity">
    <text evidence="8 9">Belongs to the polyphosphate kinase 1 (PPK1) family.</text>
</comment>
<comment type="catalytic activity">
    <reaction evidence="8 9">
        <text>[phosphate](n) + ATP = [phosphate](n+1) + ADP</text>
        <dbReference type="Rhea" id="RHEA:19573"/>
        <dbReference type="Rhea" id="RHEA-COMP:9859"/>
        <dbReference type="Rhea" id="RHEA-COMP:14280"/>
        <dbReference type="ChEBI" id="CHEBI:16838"/>
        <dbReference type="ChEBI" id="CHEBI:30616"/>
        <dbReference type="ChEBI" id="CHEBI:456216"/>
        <dbReference type="EC" id="2.7.4.1"/>
    </reaction>
</comment>
<feature type="domain" description="Polyphosphate kinase middle" evidence="10">
    <location>
        <begin position="125"/>
        <end position="300"/>
    </location>
</feature>
<feature type="active site" description="Phosphohistidine intermediate" evidence="8">
    <location>
        <position position="431"/>
    </location>
</feature>
<sequence length="709" mass="81860">MNKFKRHENFINRELSWIEFNKRVLEECRNTNHPLFERLRFIAITSSNLDEFFMVRVGSLLDQIKVGFTKTDPSGMTPKQQLSEICKSTAKLVNSQCNYFNRSLKIALGRENINFLTIKDLNREQLDYIHDYYYKNIFPVITPMLIDRSTSFPLILNKSLNIGLIIEENDEKTFATVEVPSVLDRIIKIPSDSGLNIIMLEDILKLNLSSLFGTSKILASGCYRITRNADLTLDEEGAEDLLEAIEESIKQRKWGAAVRLEVEHGMDSDILSILEKELEITKEQEYKINTPLDLSFLNKLINNKEYERLCYKPIKPYNPLKYIDDEDIFDTISKKDILLQHPYESFDPIVNLVRQSAKDPSVLAIKQTLYRVSGNSPIIKALIAAVENKKQVTVLVELKARFDEENNINWAKQLEEAGCHVIYGLVGLKTHCKLLLIVRREKNGIKRYVHMGTGNYNDVTAKIYTDIGLLSSNPYYGEDASMIFNMLSGRSIPKDLKKLCIAPLNLRERFLYLIDQETKNAKIGKPAKIVAKMNSIVDKEIIQNLYKASSAGVKIQLIVRGICCLKPKIPQISDNITVISIVGRFLEHSRIFYFYNEGEELIYLSSADWMNRNLDRRVELLFPIENIEIKEKIKRTLRIYLKDTLGAKQLNNDGTYSRIDKRGKKPLDSQETFYQYSLIENDKHSSLEKTKISKTKWREEGFKVKQNQD</sequence>
<feature type="binding site" evidence="8">
    <location>
        <position position="464"/>
    </location>
    <ligand>
        <name>ATP</name>
        <dbReference type="ChEBI" id="CHEBI:30616"/>
    </ligand>
</feature>
<evidence type="ECO:0000313" key="15">
    <source>
        <dbReference type="Proteomes" id="UP000019482"/>
    </source>
</evidence>
<feature type="binding site" evidence="8">
    <location>
        <position position="401"/>
    </location>
    <ligand>
        <name>Mg(2+)</name>
        <dbReference type="ChEBI" id="CHEBI:18420"/>
    </ligand>
</feature>
<gene>
    <name evidence="8" type="primary">ppk</name>
    <name evidence="14" type="ORF">CTDIVETGP_1349</name>
</gene>
<dbReference type="Pfam" id="PF13089">
    <property type="entry name" value="PP_kinase_N"/>
    <property type="match status" value="1"/>
</dbReference>
<dbReference type="InterPro" id="IPR025200">
    <property type="entry name" value="PPK_C_dom2"/>
</dbReference>
<dbReference type="NCBIfam" id="NF003921">
    <property type="entry name" value="PRK05443.2-2"/>
    <property type="match status" value="1"/>
</dbReference>
<evidence type="ECO:0000256" key="5">
    <source>
        <dbReference type="ARBA" id="ARBA00022777"/>
    </source>
</evidence>
<feature type="binding site" evidence="8">
    <location>
        <position position="560"/>
    </location>
    <ligand>
        <name>ATP</name>
        <dbReference type="ChEBI" id="CHEBI:30616"/>
    </ligand>
</feature>
<dbReference type="CDD" id="cd09165">
    <property type="entry name" value="PLDc_PaPPK1_C1_like"/>
    <property type="match status" value="1"/>
</dbReference>
<evidence type="ECO:0000256" key="4">
    <source>
        <dbReference type="ARBA" id="ARBA00022741"/>
    </source>
</evidence>
<feature type="domain" description="Polyphosphate kinase C-terminal" evidence="13">
    <location>
        <begin position="327"/>
        <end position="490"/>
    </location>
</feature>
<dbReference type="SUPFAM" id="SSF143724">
    <property type="entry name" value="PHP14-like"/>
    <property type="match status" value="1"/>
</dbReference>
<dbReference type="AlphaFoldDB" id="W6N7G6"/>
<comment type="PTM">
    <text evidence="8 9">An intermediate of this reaction is the autophosphorylated ppk in which a phosphate is covalently linked to a histidine residue through a N-P bond.</text>
</comment>
<dbReference type="GeneID" id="29420946"/>
<dbReference type="GO" id="GO:0046872">
    <property type="term" value="F:metal ion binding"/>
    <property type="evidence" value="ECO:0007669"/>
    <property type="project" value="UniProtKB-KW"/>
</dbReference>
<dbReference type="PANTHER" id="PTHR30218:SF0">
    <property type="entry name" value="POLYPHOSPHATE KINASE"/>
    <property type="match status" value="1"/>
</dbReference>
<feature type="binding site" evidence="8">
    <location>
        <position position="48"/>
    </location>
    <ligand>
        <name>ATP</name>
        <dbReference type="ChEBI" id="CHEBI:30616"/>
    </ligand>
</feature>
<dbReference type="GO" id="GO:0005524">
    <property type="term" value="F:ATP binding"/>
    <property type="evidence" value="ECO:0007669"/>
    <property type="project" value="UniProtKB-KW"/>
</dbReference>
<dbReference type="Pfam" id="PF02503">
    <property type="entry name" value="PP_kinase"/>
    <property type="match status" value="1"/>
</dbReference>
<name>W6N7G6_CLOTY</name>
<dbReference type="InterPro" id="IPR036830">
    <property type="entry name" value="PP_kinase_middle_dom_sf"/>
</dbReference>
<dbReference type="SUPFAM" id="SSF56024">
    <property type="entry name" value="Phospholipase D/nuclease"/>
    <property type="match status" value="2"/>
</dbReference>
<dbReference type="PIRSF" id="PIRSF015589">
    <property type="entry name" value="PP_kinase"/>
    <property type="match status" value="1"/>
</dbReference>
<dbReference type="CDD" id="cd09168">
    <property type="entry name" value="PLDc_PaPPK1_C2_like"/>
    <property type="match status" value="1"/>
</dbReference>
<dbReference type="Gene3D" id="1.20.58.310">
    <property type="entry name" value="Polyphosphate kinase N-terminal domain"/>
    <property type="match status" value="1"/>
</dbReference>
<dbReference type="NCBIfam" id="NF003918">
    <property type="entry name" value="PRK05443.1-2"/>
    <property type="match status" value="1"/>
</dbReference>
<keyword evidence="2 8" id="KW-0808">Transferase</keyword>
<dbReference type="SUPFAM" id="SSF140356">
    <property type="entry name" value="PPK N-terminal domain-like"/>
    <property type="match status" value="1"/>
</dbReference>
<dbReference type="PANTHER" id="PTHR30218">
    <property type="entry name" value="POLYPHOSPHATE KINASE"/>
    <property type="match status" value="1"/>
</dbReference>
<keyword evidence="6 8" id="KW-0067">ATP-binding</keyword>
<dbReference type="InterPro" id="IPR041108">
    <property type="entry name" value="PP_kinase_C_1"/>
</dbReference>
<dbReference type="NCBIfam" id="NF003917">
    <property type="entry name" value="PRK05443.1-1"/>
    <property type="match status" value="1"/>
</dbReference>
<dbReference type="GO" id="GO:0009358">
    <property type="term" value="C:polyphosphate kinase complex"/>
    <property type="evidence" value="ECO:0007669"/>
    <property type="project" value="InterPro"/>
</dbReference>
<protein>
    <recommendedName>
        <fullName evidence="8 9">Polyphosphate kinase</fullName>
        <ecNumber evidence="8 9">2.7.4.1</ecNumber>
    </recommendedName>
    <alternativeName>
        <fullName evidence="8">ATP-polyphosphate phosphotransferase</fullName>
    </alternativeName>
    <alternativeName>
        <fullName evidence="8">Polyphosphoric acid kinase</fullName>
    </alternativeName>
</protein>
<comment type="function">
    <text evidence="8 9">Catalyzes the reversible transfer of the terminal phosphate of ATP to form a long-chain polyphosphate (polyP).</text>
</comment>
<dbReference type="Gene3D" id="3.30.1840.10">
    <property type="entry name" value="Polyphosphate kinase middle domain"/>
    <property type="match status" value="1"/>
</dbReference>
<evidence type="ECO:0000256" key="2">
    <source>
        <dbReference type="ARBA" id="ARBA00022679"/>
    </source>
</evidence>
<dbReference type="InterPro" id="IPR003414">
    <property type="entry name" value="PP_kinase"/>
</dbReference>
<keyword evidence="5 8" id="KW-0418">Kinase</keyword>
<dbReference type="NCBIfam" id="TIGR03705">
    <property type="entry name" value="poly_P_kin"/>
    <property type="match status" value="1"/>
</dbReference>
<dbReference type="InterPro" id="IPR024953">
    <property type="entry name" value="PP_kinase_middle"/>
</dbReference>
<evidence type="ECO:0000256" key="9">
    <source>
        <dbReference type="RuleBase" id="RU003800"/>
    </source>
</evidence>
<dbReference type="FunFam" id="3.30.870.10:FF:000001">
    <property type="entry name" value="Polyphosphate kinase"/>
    <property type="match status" value="1"/>
</dbReference>
<dbReference type="Pfam" id="PF17941">
    <property type="entry name" value="PP_kinase_C_1"/>
    <property type="match status" value="1"/>
</dbReference>
<dbReference type="EC" id="2.7.4.1" evidence="8 9"/>
<evidence type="ECO:0000259" key="12">
    <source>
        <dbReference type="Pfam" id="PF13090"/>
    </source>
</evidence>
<evidence type="ECO:0000313" key="14">
    <source>
        <dbReference type="EMBL" id="CDL91279.1"/>
    </source>
</evidence>
<keyword evidence="4 8" id="KW-0547">Nucleotide-binding</keyword>
<evidence type="ECO:0000256" key="6">
    <source>
        <dbReference type="ARBA" id="ARBA00022840"/>
    </source>
</evidence>